<name>Q680V8_ARATH</name>
<dbReference type="AlphaFoldDB" id="Q680V8"/>
<dbReference type="EMBL" id="AK175759">
    <property type="protein sequence ID" value="BAD43522.1"/>
    <property type="molecule type" value="mRNA"/>
</dbReference>
<reference evidence="1" key="1">
    <citation type="submission" date="2004-09" db="EMBL/GenBank/DDBJ databases">
        <title>Large-scale analysis of RIKEN Arabidopsis full-length (RAFL) cDNAs.</title>
        <authorList>
            <person name="Totoki Y."/>
            <person name="Seki M."/>
            <person name="Ishida J."/>
            <person name="Nakajima M."/>
            <person name="Enju A."/>
            <person name="Kamiya A."/>
            <person name="Narusaka M."/>
            <person name="Shin-i T."/>
            <person name="Nakagawa M."/>
            <person name="Sakamoto N."/>
            <person name="Oishi K."/>
            <person name="Kohara Y."/>
            <person name="Kobayashi M."/>
            <person name="Toyoda A."/>
            <person name="Sakaki Y."/>
            <person name="Sakurai T."/>
            <person name="Iida K."/>
            <person name="Akiyama K."/>
            <person name="Satou M."/>
            <person name="Toyoda T."/>
            <person name="Konagaya A."/>
            <person name="Carninci P."/>
            <person name="Kawai J."/>
            <person name="Hayashizaki Y."/>
            <person name="Shinozaki K."/>
        </authorList>
    </citation>
    <scope>NUCLEOTIDE SEQUENCE</scope>
</reference>
<accession>Q680V8</accession>
<evidence type="ECO:0000313" key="1">
    <source>
        <dbReference type="EMBL" id="BAD43522.1"/>
    </source>
</evidence>
<sequence length="44" mass="4738">MVLALLGLVVEHGHVMVCSSFIRQLDLVSSPSCCFPTAVLTYSL</sequence>
<organism evidence="1">
    <name type="scientific">Arabidopsis thaliana</name>
    <name type="common">Mouse-ear cress</name>
    <dbReference type="NCBI Taxonomy" id="3702"/>
    <lineage>
        <taxon>Eukaryota</taxon>
        <taxon>Viridiplantae</taxon>
        <taxon>Streptophyta</taxon>
        <taxon>Embryophyta</taxon>
        <taxon>Tracheophyta</taxon>
        <taxon>Spermatophyta</taxon>
        <taxon>Magnoliopsida</taxon>
        <taxon>eudicotyledons</taxon>
        <taxon>Gunneridae</taxon>
        <taxon>Pentapetalae</taxon>
        <taxon>rosids</taxon>
        <taxon>malvids</taxon>
        <taxon>Brassicales</taxon>
        <taxon>Brassicaceae</taxon>
        <taxon>Camelineae</taxon>
        <taxon>Arabidopsis</taxon>
    </lineage>
</organism>
<protein>
    <submittedName>
        <fullName evidence="1">Uncharacterized protein</fullName>
    </submittedName>
</protein>
<proteinExistence type="evidence at transcript level"/>